<dbReference type="GO" id="GO:0005829">
    <property type="term" value="C:cytosol"/>
    <property type="evidence" value="ECO:0007669"/>
    <property type="project" value="TreeGrafter"/>
</dbReference>
<evidence type="ECO:0000256" key="8">
    <source>
        <dbReference type="HAMAP-Rule" id="MF_00131"/>
    </source>
</evidence>
<proteinExistence type="inferred from homology"/>
<dbReference type="NCBIfam" id="TIGR00262">
    <property type="entry name" value="trpA"/>
    <property type="match status" value="1"/>
</dbReference>
<dbReference type="PROSITE" id="PS00167">
    <property type="entry name" value="TRP_SYNTHASE_ALPHA"/>
    <property type="match status" value="1"/>
</dbReference>
<evidence type="ECO:0000256" key="6">
    <source>
        <dbReference type="ARBA" id="ARBA00023239"/>
    </source>
</evidence>
<gene>
    <name evidence="8" type="primary">trpA</name>
    <name evidence="10" type="ORF">A3A93_04405</name>
</gene>
<keyword evidence="3 8" id="KW-0028">Amino-acid biosynthesis</keyword>
<dbReference type="AlphaFoldDB" id="A0A1F7IXE3"/>
<dbReference type="EC" id="4.2.1.20" evidence="8"/>
<evidence type="ECO:0000256" key="5">
    <source>
        <dbReference type="ARBA" id="ARBA00023141"/>
    </source>
</evidence>
<sequence>MNKIDTQIRKIKSSKSIGLMTHVVVGYPNLRANEQLIQALVLGGSDFVELQIPFSDPLADGPLIMQANEIALKQHVNVKDVFKLLNNCKKKYDTPFLLMGYFNSLYSFGVKRFCEEAKKNGASGLIIPDIPPEEEHQENFLYYCFKNDLYAIRVLSPASTSKRVKINLNYAKGFLYLVRGYGVTGSSIKMDKRLKTLASNLKKNSSLPLALGFGIAKSKDIDDVRDFADIVVVGSAIIDIIMNQGKRINFRFIEKYLRSLHL</sequence>
<dbReference type="InterPro" id="IPR002028">
    <property type="entry name" value="Trp_synthase_suA"/>
</dbReference>
<evidence type="ECO:0000313" key="11">
    <source>
        <dbReference type="Proteomes" id="UP000177141"/>
    </source>
</evidence>
<comment type="caution">
    <text evidence="10">The sequence shown here is derived from an EMBL/GenBank/DDBJ whole genome shotgun (WGS) entry which is preliminary data.</text>
</comment>
<dbReference type="Pfam" id="PF00290">
    <property type="entry name" value="Trp_syntA"/>
    <property type="match status" value="1"/>
</dbReference>
<protein>
    <recommendedName>
        <fullName evidence="8">Tryptophan synthase alpha chain</fullName>
        <ecNumber evidence="8">4.2.1.20</ecNumber>
    </recommendedName>
</protein>
<comment type="function">
    <text evidence="8">The alpha subunit is responsible for the aldol cleavage of indoleglycerol phosphate to indole and glyceraldehyde 3-phosphate.</text>
</comment>
<comment type="pathway">
    <text evidence="1 8">Amino-acid biosynthesis; L-tryptophan biosynthesis; L-tryptophan from chorismate: step 5/5.</text>
</comment>
<comment type="similarity">
    <text evidence="8 9">Belongs to the TrpA family.</text>
</comment>
<keyword evidence="6 8" id="KW-0456">Lyase</keyword>
<comment type="subunit">
    <text evidence="2 8">Tetramer of two alpha and two beta chains.</text>
</comment>
<dbReference type="HAMAP" id="MF_00131">
    <property type="entry name" value="Trp_synth_alpha"/>
    <property type="match status" value="1"/>
</dbReference>
<dbReference type="SUPFAM" id="SSF51366">
    <property type="entry name" value="Ribulose-phoshate binding barrel"/>
    <property type="match status" value="1"/>
</dbReference>
<dbReference type="CDD" id="cd04724">
    <property type="entry name" value="Tryptophan_synthase_alpha"/>
    <property type="match status" value="1"/>
</dbReference>
<evidence type="ECO:0000256" key="3">
    <source>
        <dbReference type="ARBA" id="ARBA00022605"/>
    </source>
</evidence>
<dbReference type="InterPro" id="IPR018204">
    <property type="entry name" value="Trp_synthase_alpha_AS"/>
</dbReference>
<keyword evidence="4 8" id="KW-0822">Tryptophan biosynthesis</keyword>
<comment type="catalytic activity">
    <reaction evidence="7 8">
        <text>(1S,2R)-1-C-(indol-3-yl)glycerol 3-phosphate + L-serine = D-glyceraldehyde 3-phosphate + L-tryptophan + H2O</text>
        <dbReference type="Rhea" id="RHEA:10532"/>
        <dbReference type="ChEBI" id="CHEBI:15377"/>
        <dbReference type="ChEBI" id="CHEBI:33384"/>
        <dbReference type="ChEBI" id="CHEBI:57912"/>
        <dbReference type="ChEBI" id="CHEBI:58866"/>
        <dbReference type="ChEBI" id="CHEBI:59776"/>
        <dbReference type="EC" id="4.2.1.20"/>
    </reaction>
</comment>
<dbReference type="InterPro" id="IPR011060">
    <property type="entry name" value="RibuloseP-bd_barrel"/>
</dbReference>
<reference evidence="10 11" key="1">
    <citation type="journal article" date="2016" name="Nat. Commun.">
        <title>Thousands of microbial genomes shed light on interconnected biogeochemical processes in an aquifer system.</title>
        <authorList>
            <person name="Anantharaman K."/>
            <person name="Brown C.T."/>
            <person name="Hug L.A."/>
            <person name="Sharon I."/>
            <person name="Castelle C.J."/>
            <person name="Probst A.J."/>
            <person name="Thomas B.C."/>
            <person name="Singh A."/>
            <person name="Wilkins M.J."/>
            <person name="Karaoz U."/>
            <person name="Brodie E.L."/>
            <person name="Williams K.H."/>
            <person name="Hubbard S.S."/>
            <person name="Banfield J.F."/>
        </authorList>
    </citation>
    <scope>NUCLEOTIDE SEQUENCE [LARGE SCALE GENOMIC DNA]</scope>
</reference>
<dbReference type="STRING" id="1802061.A3A93_04405"/>
<evidence type="ECO:0000256" key="1">
    <source>
        <dbReference type="ARBA" id="ARBA00004733"/>
    </source>
</evidence>
<dbReference type="InterPro" id="IPR013785">
    <property type="entry name" value="Aldolase_TIM"/>
</dbReference>
<keyword evidence="5 8" id="KW-0057">Aromatic amino acid biosynthesis</keyword>
<feature type="active site" description="Proton acceptor" evidence="8">
    <location>
        <position position="49"/>
    </location>
</feature>
<organism evidence="10 11">
    <name type="scientific">Candidatus Roizmanbacteria bacterium RIFCSPLOWO2_01_FULL_38_12</name>
    <dbReference type="NCBI Taxonomy" id="1802061"/>
    <lineage>
        <taxon>Bacteria</taxon>
        <taxon>Candidatus Roizmaniibacteriota</taxon>
    </lineage>
</organism>
<name>A0A1F7IXE3_9BACT</name>
<dbReference type="PANTHER" id="PTHR43406">
    <property type="entry name" value="TRYPTOPHAN SYNTHASE, ALPHA CHAIN"/>
    <property type="match status" value="1"/>
</dbReference>
<accession>A0A1F7IXE3</accession>
<evidence type="ECO:0000256" key="2">
    <source>
        <dbReference type="ARBA" id="ARBA00011270"/>
    </source>
</evidence>
<dbReference type="Proteomes" id="UP000177141">
    <property type="component" value="Unassembled WGS sequence"/>
</dbReference>
<dbReference type="GO" id="GO:0004834">
    <property type="term" value="F:tryptophan synthase activity"/>
    <property type="evidence" value="ECO:0007669"/>
    <property type="project" value="UniProtKB-UniRule"/>
</dbReference>
<dbReference type="UniPathway" id="UPA00035">
    <property type="reaction ID" value="UER00044"/>
</dbReference>
<dbReference type="Gene3D" id="3.20.20.70">
    <property type="entry name" value="Aldolase class I"/>
    <property type="match status" value="1"/>
</dbReference>
<evidence type="ECO:0000256" key="7">
    <source>
        <dbReference type="ARBA" id="ARBA00049047"/>
    </source>
</evidence>
<dbReference type="PANTHER" id="PTHR43406:SF1">
    <property type="entry name" value="TRYPTOPHAN SYNTHASE ALPHA CHAIN, CHLOROPLASTIC"/>
    <property type="match status" value="1"/>
</dbReference>
<dbReference type="EMBL" id="MGAL01000024">
    <property type="protein sequence ID" value="OGK48014.1"/>
    <property type="molecule type" value="Genomic_DNA"/>
</dbReference>
<feature type="active site" description="Proton acceptor" evidence="8">
    <location>
        <position position="60"/>
    </location>
</feature>
<evidence type="ECO:0000256" key="4">
    <source>
        <dbReference type="ARBA" id="ARBA00022822"/>
    </source>
</evidence>
<evidence type="ECO:0000256" key="9">
    <source>
        <dbReference type="RuleBase" id="RU003662"/>
    </source>
</evidence>
<evidence type="ECO:0000313" key="10">
    <source>
        <dbReference type="EMBL" id="OGK48014.1"/>
    </source>
</evidence>